<dbReference type="OMA" id="QMRIREM"/>
<evidence type="ECO:0000256" key="7">
    <source>
        <dbReference type="ARBA" id="ARBA00026209"/>
    </source>
</evidence>
<feature type="repeat" description="ARM" evidence="8">
    <location>
        <begin position="671"/>
        <end position="713"/>
    </location>
</feature>
<dbReference type="InterPro" id="IPR016024">
    <property type="entry name" value="ARM-type_fold"/>
</dbReference>
<evidence type="ECO:0000256" key="9">
    <source>
        <dbReference type="SAM" id="Phobius"/>
    </source>
</evidence>
<dbReference type="RefSeq" id="XP_012206398.1">
    <property type="nucleotide sequence ID" value="XM_012351008.1"/>
</dbReference>
<dbReference type="InterPro" id="IPR045156">
    <property type="entry name" value="Vac8"/>
</dbReference>
<evidence type="ECO:0000313" key="11">
    <source>
        <dbReference type="Proteomes" id="UP000030745"/>
    </source>
</evidence>
<feature type="transmembrane region" description="Helical" evidence="9">
    <location>
        <begin position="247"/>
        <end position="267"/>
    </location>
</feature>
<dbReference type="PANTHER" id="PTHR47249:SF1">
    <property type="entry name" value="VACUOLAR PROTEIN 8"/>
    <property type="match status" value="1"/>
</dbReference>
<evidence type="ECO:0000256" key="8">
    <source>
        <dbReference type="PROSITE-ProRule" id="PRU00259"/>
    </source>
</evidence>
<dbReference type="Proteomes" id="UP000030745">
    <property type="component" value="Unassembled WGS sequence"/>
</dbReference>
<feature type="repeat" description="ARM" evidence="8">
    <location>
        <begin position="334"/>
        <end position="376"/>
    </location>
</feature>
<comment type="similarity">
    <text evidence="2">Belongs to the beta-catenin family.</text>
</comment>
<dbReference type="OrthoDB" id="1683831at2759"/>
<proteinExistence type="inferred from homology"/>
<feature type="repeat" description="ARM" evidence="8">
    <location>
        <begin position="793"/>
        <end position="835"/>
    </location>
</feature>
<keyword evidence="11" id="KW-1185">Reference proteome</keyword>
<dbReference type="KEGG" id="spar:SPRG_11978"/>
<name>A0A067C8H7_SAPPC</name>
<dbReference type="VEuPathDB" id="FungiDB:SPRG_11978"/>
<evidence type="ECO:0000256" key="1">
    <source>
        <dbReference type="ARBA" id="ARBA00004592"/>
    </source>
</evidence>
<dbReference type="SUPFAM" id="SSF48371">
    <property type="entry name" value="ARM repeat"/>
    <property type="match status" value="4"/>
</dbReference>
<reference evidence="10 11" key="1">
    <citation type="journal article" date="2013" name="PLoS Genet.">
        <title>Distinctive expansion of potential virulence genes in the genome of the oomycete fish pathogen Saprolegnia parasitica.</title>
        <authorList>
            <person name="Jiang R.H."/>
            <person name="de Bruijn I."/>
            <person name="Haas B.J."/>
            <person name="Belmonte R."/>
            <person name="Lobach L."/>
            <person name="Christie J."/>
            <person name="van den Ackerveken G."/>
            <person name="Bottin A."/>
            <person name="Bulone V."/>
            <person name="Diaz-Moreno S.M."/>
            <person name="Dumas B."/>
            <person name="Fan L."/>
            <person name="Gaulin E."/>
            <person name="Govers F."/>
            <person name="Grenville-Briggs L.J."/>
            <person name="Horner N.R."/>
            <person name="Levin J.Z."/>
            <person name="Mammella M."/>
            <person name="Meijer H.J."/>
            <person name="Morris P."/>
            <person name="Nusbaum C."/>
            <person name="Oome S."/>
            <person name="Phillips A.J."/>
            <person name="van Rooyen D."/>
            <person name="Rzeszutek E."/>
            <person name="Saraiva M."/>
            <person name="Secombes C.J."/>
            <person name="Seidl M.F."/>
            <person name="Snel B."/>
            <person name="Stassen J.H."/>
            <person name="Sykes S."/>
            <person name="Tripathy S."/>
            <person name="van den Berg H."/>
            <person name="Vega-Arreguin J.C."/>
            <person name="Wawra S."/>
            <person name="Young S.K."/>
            <person name="Zeng Q."/>
            <person name="Dieguez-Uribeondo J."/>
            <person name="Russ C."/>
            <person name="Tyler B.M."/>
            <person name="van West P."/>
        </authorList>
    </citation>
    <scope>NUCLEOTIDE SEQUENCE [LARGE SCALE GENOMIC DNA]</scope>
    <source>
        <strain evidence="10 11">CBS 223.65</strain>
    </source>
</reference>
<protein>
    <recommendedName>
        <fullName evidence="7">Vacuolar protein 8</fullName>
    </recommendedName>
</protein>
<keyword evidence="5 9" id="KW-0472">Membrane</keyword>
<feature type="repeat" description="ARM" evidence="8">
    <location>
        <begin position="834"/>
        <end position="876"/>
    </location>
</feature>
<evidence type="ECO:0000256" key="2">
    <source>
        <dbReference type="ARBA" id="ARBA00005462"/>
    </source>
</evidence>
<organism evidence="10 11">
    <name type="scientific">Saprolegnia parasitica (strain CBS 223.65)</name>
    <dbReference type="NCBI Taxonomy" id="695850"/>
    <lineage>
        <taxon>Eukaryota</taxon>
        <taxon>Sar</taxon>
        <taxon>Stramenopiles</taxon>
        <taxon>Oomycota</taxon>
        <taxon>Saprolegniomycetes</taxon>
        <taxon>Saprolegniales</taxon>
        <taxon>Saprolegniaceae</taxon>
        <taxon>Saprolegnia</taxon>
    </lineage>
</organism>
<dbReference type="EMBL" id="KK583261">
    <property type="protein sequence ID" value="KDO22841.1"/>
    <property type="molecule type" value="Genomic_DNA"/>
</dbReference>
<keyword evidence="9" id="KW-0812">Transmembrane</keyword>
<gene>
    <name evidence="10" type="ORF">SPRG_11978</name>
</gene>
<evidence type="ECO:0000256" key="6">
    <source>
        <dbReference type="ARBA" id="ARBA00023288"/>
    </source>
</evidence>
<evidence type="ECO:0000256" key="3">
    <source>
        <dbReference type="ARBA" id="ARBA00022554"/>
    </source>
</evidence>
<accession>A0A067C8H7</accession>
<dbReference type="GO" id="GO:0043495">
    <property type="term" value="F:protein-membrane adaptor activity"/>
    <property type="evidence" value="ECO:0007669"/>
    <property type="project" value="InterPro"/>
</dbReference>
<comment type="subcellular location">
    <subcellularLocation>
        <location evidence="1">Vacuole membrane</location>
        <topology evidence="1">Lipid-anchor</topology>
    </subcellularLocation>
</comment>
<keyword evidence="4" id="KW-0677">Repeat</keyword>
<dbReference type="SMART" id="SM00185">
    <property type="entry name" value="ARM"/>
    <property type="match status" value="20"/>
</dbReference>
<dbReference type="PROSITE" id="PS50176">
    <property type="entry name" value="ARM_REPEAT"/>
    <property type="match status" value="9"/>
</dbReference>
<keyword evidence="3" id="KW-0926">Vacuole</keyword>
<keyword evidence="6" id="KW-0449">Lipoprotein</keyword>
<keyword evidence="9" id="KW-1133">Transmembrane helix</keyword>
<sequence>MAEEMETHVSMLEFHAMPNCVRLFRSRYVSVYRKGSRCAANLLSSADVHALFLHEEGLLGLLRVAKANGVECQYSVALRCLPCLFRLLGATGLAVQRQAAAALKALCANAVNKPFITDNGIIPAIILLLRAQDVELQPRAAGALWHLSLHLPVICRRERSCPLFKACKFEELKLQCAGALANLSENTKTQKVLVAQGSLHALMELAKAMLHHAAHGARVRQRGENQVNVFSTDELKAMFMLANQLQIAHLGGFVLLIALLTSFFLACREYAARCLYRSSAHKENQHHIVDAGSLGPLIALVSDAAFVECQRNAAIALCNLASCHENELPIVEAHGLPPLIQLLESPSPECTRYAAMTLCNLAGNSANQVHIVKAHGLKPLIRVASEANAESARYACMAIANVSTHRQNRLVVVDEGALRPLVSLATSDVLECQRSATLAIYNVSCAAVNQVRIVEQNVHVHLIELATSPDTDCKLYATMALCNLTANAETRIPASRAGGLQALIVVHGSLAAILLLWDSDDADDQRYAIMALANSAASETNHPTMTARGVLKVVLRLATAPRDDIRQYAAFALANFAGNAEHCNTIGDEGGVAPLIALAHSEDPNAHAIAALRRLCQVSATNRGRIVRGGGLVPLALADHSEELETQREVAATLCNLSLSDEYKMEIVLSGALPPLITLGQSPDVEVARQACGAIANLAEKIETHATFAAAHGGRFLIGLMRHKSIDIHRDASRAMANLLTSFGHHGDMIAEGLPNLIHLALSVDTECQYNAALALRKLAPNTASHRGIVCEGGLKSLLFLLESKETNIRKHAVVALRDVASNAAYQVRFYEEGGVSALVTFVRDVEPNLQCPALAALRHLSCATELKKPIVQAGVLRPLLKCINPAGHHVDLLCQCAGLLANLSEHLENQLTMVEKGATTGLIQQDVARALANLSANEDNHSTIYKQGGLKCLIGLTRSKEEVCQRYAAMGLRFLASNPTIRVHIVQENLLPPFLALAQSPALDYQRTGVRPRRGRDRRNRRALALAGLALGDHGHNKLRMVTDGAVRPLVEMLRYPSVEIQKCGCLALNALTLGKHAATKLAVLQEDGLLPLLALLSASDMECVCIALYCVGSIAEHMDVLTKLLELGALAHIVHQSRQPDLEVKRNCGYILALDVEHHEFHDDFVREGGLQIVAHLASNREYQVKFVNMGALRPLIAIMSVNAEPRHYAGLALLKLADNYENHIKIAEEGGIQALLRIARARSTDEELQYKASMSLGQLAANATKVMPKGRHSNDGVGAGASRMAATTEQLQARKARETTTEYIEKKIRAQTDASG</sequence>
<feature type="repeat" description="ARM" evidence="8">
    <location>
        <begin position="292"/>
        <end position="335"/>
    </location>
</feature>
<feature type="repeat" description="ARM" evidence="8">
    <location>
        <begin position="375"/>
        <end position="417"/>
    </location>
</feature>
<dbReference type="GO" id="GO:0005774">
    <property type="term" value="C:vacuolar membrane"/>
    <property type="evidence" value="ECO:0007669"/>
    <property type="project" value="UniProtKB-SubCell"/>
</dbReference>
<dbReference type="GO" id="GO:0071562">
    <property type="term" value="P:nucleus-vacuole junction assembly"/>
    <property type="evidence" value="ECO:0007669"/>
    <property type="project" value="InterPro"/>
</dbReference>
<feature type="repeat" description="ARM" evidence="8">
    <location>
        <begin position="120"/>
        <end position="148"/>
    </location>
</feature>
<dbReference type="PANTHER" id="PTHR47249">
    <property type="entry name" value="VACUOLAR PROTEIN 8"/>
    <property type="match status" value="1"/>
</dbReference>
<evidence type="ECO:0000256" key="4">
    <source>
        <dbReference type="ARBA" id="ARBA00022737"/>
    </source>
</evidence>
<dbReference type="InterPro" id="IPR000225">
    <property type="entry name" value="Armadillo"/>
</dbReference>
<dbReference type="Pfam" id="PF00514">
    <property type="entry name" value="Arm"/>
    <property type="match status" value="4"/>
</dbReference>
<dbReference type="Gene3D" id="1.25.10.10">
    <property type="entry name" value="Leucine-rich Repeat Variant"/>
    <property type="match status" value="6"/>
</dbReference>
<feature type="repeat" description="ARM" evidence="8">
    <location>
        <begin position="875"/>
        <end position="919"/>
    </location>
</feature>
<feature type="repeat" description="ARM" evidence="8">
    <location>
        <begin position="1233"/>
        <end position="1265"/>
    </location>
</feature>
<evidence type="ECO:0000256" key="5">
    <source>
        <dbReference type="ARBA" id="ARBA00023136"/>
    </source>
</evidence>
<dbReference type="InterPro" id="IPR011989">
    <property type="entry name" value="ARM-like"/>
</dbReference>
<dbReference type="GeneID" id="24133980"/>
<evidence type="ECO:0000313" key="10">
    <source>
        <dbReference type="EMBL" id="KDO22841.1"/>
    </source>
</evidence>